<name>A0A1C7M6P4_GRIFR</name>
<comment type="caution">
    <text evidence="2">The sequence shown here is derived from an EMBL/GenBank/DDBJ whole genome shotgun (WGS) entry which is preliminary data.</text>
</comment>
<dbReference type="Proteomes" id="UP000092993">
    <property type="component" value="Unassembled WGS sequence"/>
</dbReference>
<proteinExistence type="predicted"/>
<reference evidence="2 3" key="1">
    <citation type="submission" date="2016-03" db="EMBL/GenBank/DDBJ databases">
        <title>Whole genome sequencing of Grifola frondosa 9006-11.</title>
        <authorList>
            <person name="Min B."/>
            <person name="Park H."/>
            <person name="Kim J.-G."/>
            <person name="Cho H."/>
            <person name="Oh Y.-L."/>
            <person name="Kong W.-S."/>
            <person name="Choi I.-G."/>
        </authorList>
    </citation>
    <scope>NUCLEOTIDE SEQUENCE [LARGE SCALE GENOMIC DNA]</scope>
    <source>
        <strain evidence="2 3">9006-11</strain>
    </source>
</reference>
<feature type="region of interest" description="Disordered" evidence="1">
    <location>
        <begin position="1"/>
        <end position="29"/>
    </location>
</feature>
<dbReference type="AlphaFoldDB" id="A0A1C7M6P4"/>
<protein>
    <submittedName>
        <fullName evidence="2">Uncharacterized protein</fullName>
    </submittedName>
</protein>
<evidence type="ECO:0000256" key="1">
    <source>
        <dbReference type="SAM" id="MobiDB-lite"/>
    </source>
</evidence>
<dbReference type="EMBL" id="LUGG01000013">
    <property type="protein sequence ID" value="OBZ70714.1"/>
    <property type="molecule type" value="Genomic_DNA"/>
</dbReference>
<keyword evidence="3" id="KW-1185">Reference proteome</keyword>
<evidence type="ECO:0000313" key="3">
    <source>
        <dbReference type="Proteomes" id="UP000092993"/>
    </source>
</evidence>
<gene>
    <name evidence="2" type="ORF">A0H81_09127</name>
</gene>
<organism evidence="2 3">
    <name type="scientific">Grifola frondosa</name>
    <name type="common">Maitake</name>
    <name type="synonym">Polyporus frondosus</name>
    <dbReference type="NCBI Taxonomy" id="5627"/>
    <lineage>
        <taxon>Eukaryota</taxon>
        <taxon>Fungi</taxon>
        <taxon>Dikarya</taxon>
        <taxon>Basidiomycota</taxon>
        <taxon>Agaricomycotina</taxon>
        <taxon>Agaricomycetes</taxon>
        <taxon>Polyporales</taxon>
        <taxon>Grifolaceae</taxon>
        <taxon>Grifola</taxon>
    </lineage>
</organism>
<dbReference type="OrthoDB" id="419616at2759"/>
<evidence type="ECO:0000313" key="2">
    <source>
        <dbReference type="EMBL" id="OBZ70714.1"/>
    </source>
</evidence>
<accession>A0A1C7M6P4</accession>
<sequence>MASSSQANNAEGGDIETARLLRRSPRPNPLPKAQLAVIYAIKLTIPIALTQALPYINVLVEELAASEGAETGYYSGLAVG</sequence>